<keyword evidence="4 9" id="KW-0560">Oxidoreductase</keyword>
<dbReference type="InterPro" id="IPR051329">
    <property type="entry name" value="NIR_SIR_4Fe-4S"/>
</dbReference>
<dbReference type="InterPro" id="IPR012798">
    <property type="entry name" value="Cbl_synth_CobG-like"/>
</dbReference>
<keyword evidence="10" id="KW-1185">Reference proteome</keyword>
<dbReference type="PANTHER" id="PTHR32439:SF9">
    <property type="entry name" value="BLR3264 PROTEIN"/>
    <property type="match status" value="1"/>
</dbReference>
<evidence type="ECO:0000256" key="1">
    <source>
        <dbReference type="ARBA" id="ARBA00022485"/>
    </source>
</evidence>
<comment type="caution">
    <text evidence="9">The sequence shown here is derived from an EMBL/GenBank/DDBJ whole genome shotgun (WGS) entry which is preliminary data.</text>
</comment>
<evidence type="ECO:0000256" key="4">
    <source>
        <dbReference type="ARBA" id="ARBA00023002"/>
    </source>
</evidence>
<evidence type="ECO:0000256" key="2">
    <source>
        <dbReference type="ARBA" id="ARBA00022617"/>
    </source>
</evidence>
<feature type="domain" description="Nitrite/Sulfite reductase ferredoxin-like" evidence="8">
    <location>
        <begin position="30"/>
        <end position="77"/>
    </location>
</feature>
<dbReference type="NCBIfam" id="TIGR02435">
    <property type="entry name" value="CobG"/>
    <property type="match status" value="1"/>
</dbReference>
<dbReference type="PANTHER" id="PTHR32439">
    <property type="entry name" value="FERREDOXIN--NITRITE REDUCTASE, CHLOROPLASTIC"/>
    <property type="match status" value="1"/>
</dbReference>
<keyword evidence="2" id="KW-0349">Heme</keyword>
<dbReference type="GO" id="GO:0043818">
    <property type="term" value="F:precorrin-3B synthase activity"/>
    <property type="evidence" value="ECO:0007669"/>
    <property type="project" value="UniProtKB-EC"/>
</dbReference>
<feature type="region of interest" description="Disordered" evidence="7">
    <location>
        <begin position="251"/>
        <end position="330"/>
    </location>
</feature>
<evidence type="ECO:0000256" key="6">
    <source>
        <dbReference type="ARBA" id="ARBA00023014"/>
    </source>
</evidence>
<evidence type="ECO:0000256" key="3">
    <source>
        <dbReference type="ARBA" id="ARBA00022723"/>
    </source>
</evidence>
<dbReference type="Pfam" id="PF03460">
    <property type="entry name" value="NIR_SIR_ferr"/>
    <property type="match status" value="2"/>
</dbReference>
<dbReference type="InterPro" id="IPR036136">
    <property type="entry name" value="Nit/Sulf_reduc_fer-like_dom_sf"/>
</dbReference>
<reference evidence="9 10" key="1">
    <citation type="submission" date="2024-06" db="EMBL/GenBank/DDBJ databases">
        <title>The Natural Products Discovery Center: Release of the First 8490 Sequenced Strains for Exploring Actinobacteria Biosynthetic Diversity.</title>
        <authorList>
            <person name="Kalkreuter E."/>
            <person name="Kautsar S.A."/>
            <person name="Yang D."/>
            <person name="Bader C.D."/>
            <person name="Teijaro C.N."/>
            <person name="Fluegel L."/>
            <person name="Davis C.M."/>
            <person name="Simpson J.R."/>
            <person name="Lauterbach L."/>
            <person name="Steele A.D."/>
            <person name="Gui C."/>
            <person name="Meng S."/>
            <person name="Li G."/>
            <person name="Viehrig K."/>
            <person name="Ye F."/>
            <person name="Su P."/>
            <person name="Kiefer A.F."/>
            <person name="Nichols A."/>
            <person name="Cepeda A.J."/>
            <person name="Yan W."/>
            <person name="Fan B."/>
            <person name="Jiang Y."/>
            <person name="Adhikari A."/>
            <person name="Zheng C.-J."/>
            <person name="Schuster L."/>
            <person name="Cowan T.M."/>
            <person name="Smanski M.J."/>
            <person name="Chevrette M.G."/>
            <person name="De Carvalho L.P.S."/>
            <person name="Shen B."/>
        </authorList>
    </citation>
    <scope>NUCLEOTIDE SEQUENCE [LARGE SCALE GENOMIC DNA]</scope>
    <source>
        <strain evidence="9 10">NPDC049574</strain>
    </source>
</reference>
<evidence type="ECO:0000256" key="5">
    <source>
        <dbReference type="ARBA" id="ARBA00023004"/>
    </source>
</evidence>
<dbReference type="EC" id="1.14.13.83" evidence="9"/>
<keyword evidence="5" id="KW-0408">Iron</keyword>
<evidence type="ECO:0000259" key="8">
    <source>
        <dbReference type="Pfam" id="PF03460"/>
    </source>
</evidence>
<evidence type="ECO:0000313" key="9">
    <source>
        <dbReference type="EMBL" id="MEV4285571.1"/>
    </source>
</evidence>
<feature type="domain" description="Nitrite/Sulfite reductase ferredoxin-like" evidence="8">
    <location>
        <begin position="330"/>
        <end position="389"/>
    </location>
</feature>
<keyword evidence="3" id="KW-0479">Metal-binding</keyword>
<dbReference type="InterPro" id="IPR005117">
    <property type="entry name" value="NiRdtase/SiRdtase_haem-b_fer"/>
</dbReference>
<keyword evidence="1" id="KW-0004">4Fe-4S</keyword>
<dbReference type="InterPro" id="IPR045854">
    <property type="entry name" value="NO2/SO3_Rdtase_4Fe4S_sf"/>
</dbReference>
<keyword evidence="6" id="KW-0411">Iron-sulfur</keyword>
<dbReference type="SUPFAM" id="SSF55124">
    <property type="entry name" value="Nitrite/Sulfite reductase N-terminal domain-like"/>
    <property type="match status" value="2"/>
</dbReference>
<gene>
    <name evidence="9" type="primary">cobG</name>
    <name evidence="9" type="ORF">AB0K40_08695</name>
</gene>
<dbReference type="Proteomes" id="UP001552427">
    <property type="component" value="Unassembled WGS sequence"/>
</dbReference>
<name>A0ABV3GZ59_9ACTN</name>
<evidence type="ECO:0000256" key="7">
    <source>
        <dbReference type="SAM" id="MobiDB-lite"/>
    </source>
</evidence>
<dbReference type="SUPFAM" id="SSF56014">
    <property type="entry name" value="Nitrite and sulphite reductase 4Fe-4S domain-like"/>
    <property type="match status" value="2"/>
</dbReference>
<organism evidence="9 10">
    <name type="scientific">Nonomuraea bangladeshensis</name>
    <dbReference type="NCBI Taxonomy" id="404385"/>
    <lineage>
        <taxon>Bacteria</taxon>
        <taxon>Bacillati</taxon>
        <taxon>Actinomycetota</taxon>
        <taxon>Actinomycetes</taxon>
        <taxon>Streptosporangiales</taxon>
        <taxon>Streptosporangiaceae</taxon>
        <taxon>Nonomuraea</taxon>
    </lineage>
</organism>
<dbReference type="Gene3D" id="3.90.480.10">
    <property type="entry name" value="Sulfite Reductase Hemoprotein,Domain 2"/>
    <property type="match status" value="1"/>
</dbReference>
<evidence type="ECO:0000313" key="10">
    <source>
        <dbReference type="Proteomes" id="UP001552427"/>
    </source>
</evidence>
<dbReference type="Gene3D" id="3.30.413.10">
    <property type="entry name" value="Sulfite Reductase Hemoprotein, domain 1"/>
    <property type="match status" value="1"/>
</dbReference>
<accession>A0ABV3GZ59</accession>
<proteinExistence type="predicted"/>
<dbReference type="RefSeq" id="WP_364446370.1">
    <property type="nucleotide sequence ID" value="NZ_JBFARM010000003.1"/>
</dbReference>
<dbReference type="Gene3D" id="3.90.480.20">
    <property type="match status" value="1"/>
</dbReference>
<sequence>MPVGEFPGRTRPDACPGALQVHEAADGPLARVRLPGGAVSAAQLRVLAACAAELGADVIELTSRANVQVRGLRSPDVFARRIAAAGLLPSPAHERVRNIVASPLSGRGPDGLVDVLAMAHALDRALCAHPRLAGLPGRFLFALDDGTGDVAGLGADVTYAATALGTDTSDAATALGTHVSHAATALGTDVPDTADGRLLLAGTDTGLTAGPDAAIALMIDAAEAFLDELPSGDGRAWRVRELDDGPARIAARLRGGTNQPVPDSARLLDDANQPTSAPARPSGGANPPVPDLARLCGGANPPVPAPARRLPGPDHLPPPRAGRPAAGRIVQRDGRVAVEAVVPLGRLTSGQALALADTGHAVRLTPWRTVVLPDLSPAEADGAGKALDAMGLVTDPDSPWAGVTACTGRPGCAKALADVRADARRWVEGLDRAPATPVHWAGCERRCGLPRGPVVQLIATTNGYEERHP</sequence>
<protein>
    <submittedName>
        <fullName evidence="9">Precorrin-3B synthase</fullName>
        <ecNumber evidence="9">1.14.13.83</ecNumber>
    </submittedName>
</protein>
<dbReference type="EMBL" id="JBFARM010000003">
    <property type="protein sequence ID" value="MEV4285571.1"/>
    <property type="molecule type" value="Genomic_DNA"/>
</dbReference>